<dbReference type="GO" id="GO:0015250">
    <property type="term" value="F:water channel activity"/>
    <property type="evidence" value="ECO:0007669"/>
    <property type="project" value="TreeGrafter"/>
</dbReference>
<dbReference type="EMBL" id="NCKV01025969">
    <property type="protein sequence ID" value="RWS19449.1"/>
    <property type="molecule type" value="Genomic_DNA"/>
</dbReference>
<feature type="non-terminal residue" evidence="10">
    <location>
        <position position="1"/>
    </location>
</feature>
<dbReference type="GO" id="GO:0015254">
    <property type="term" value="F:glycerol channel activity"/>
    <property type="evidence" value="ECO:0007669"/>
    <property type="project" value="TreeGrafter"/>
</dbReference>
<keyword evidence="4 8" id="KW-0812">Transmembrane</keyword>
<evidence type="ECO:0000313" key="11">
    <source>
        <dbReference type="Proteomes" id="UP000288716"/>
    </source>
</evidence>
<feature type="transmembrane region" description="Helical" evidence="9">
    <location>
        <begin position="32"/>
        <end position="50"/>
    </location>
</feature>
<evidence type="ECO:0000256" key="5">
    <source>
        <dbReference type="ARBA" id="ARBA00022989"/>
    </source>
</evidence>
<dbReference type="PRINTS" id="PR00783">
    <property type="entry name" value="MINTRINSICP"/>
</dbReference>
<feature type="transmembrane region" description="Helical" evidence="9">
    <location>
        <begin position="62"/>
        <end position="80"/>
    </location>
</feature>
<accession>A0A443RWM2</accession>
<name>A0A443RWM2_9ACAR</name>
<feature type="transmembrane region" description="Helical" evidence="9">
    <location>
        <begin position="118"/>
        <end position="139"/>
    </location>
</feature>
<evidence type="ECO:0000256" key="7">
    <source>
        <dbReference type="ARBA" id="ARBA00045280"/>
    </source>
</evidence>
<evidence type="ECO:0000256" key="2">
    <source>
        <dbReference type="ARBA" id="ARBA00006175"/>
    </source>
</evidence>
<dbReference type="InterPro" id="IPR050363">
    <property type="entry name" value="MIP/Aquaporin"/>
</dbReference>
<comment type="caution">
    <text evidence="10">The sequence shown here is derived from an EMBL/GenBank/DDBJ whole genome shotgun (WGS) entry which is preliminary data.</text>
</comment>
<keyword evidence="11" id="KW-1185">Reference proteome</keyword>
<dbReference type="PANTHER" id="PTHR43829:SF9">
    <property type="entry name" value="AQUAPORIN-9"/>
    <property type="match status" value="1"/>
</dbReference>
<evidence type="ECO:0000256" key="1">
    <source>
        <dbReference type="ARBA" id="ARBA00004141"/>
    </source>
</evidence>
<dbReference type="Pfam" id="PF00230">
    <property type="entry name" value="MIP"/>
    <property type="match status" value="1"/>
</dbReference>
<keyword evidence="3 8" id="KW-0813">Transport</keyword>
<protein>
    <submittedName>
        <fullName evidence="10">Water-specific aquaporin-like protein</fullName>
    </submittedName>
</protein>
<evidence type="ECO:0000256" key="4">
    <source>
        <dbReference type="ARBA" id="ARBA00022692"/>
    </source>
</evidence>
<evidence type="ECO:0000256" key="3">
    <source>
        <dbReference type="ARBA" id="ARBA00022448"/>
    </source>
</evidence>
<dbReference type="VEuPathDB" id="VectorBase:LDEU012591"/>
<dbReference type="PANTHER" id="PTHR43829">
    <property type="entry name" value="AQUAPORIN OR AQUAGLYCEROPORIN RELATED"/>
    <property type="match status" value="1"/>
</dbReference>
<sequence length="150" mass="16322">HKFGAELKVGGVNGTANIFVTHPNEKLSIDTLLVDQIVSSSLFLLIVNAIIDKKNMQCPKALIPIAIGLILSAILFAFSFNSGAPLNPARDVAPLLFTWMAGWGKEVFFVAKYSYSYFLVPIIAPHLGAIIGTSVYVLLVEKYLQNADEI</sequence>
<comment type="similarity">
    <text evidence="2 8">Belongs to the MIP/aquaporin (TC 1.A.8) family.</text>
</comment>
<evidence type="ECO:0000313" key="10">
    <source>
        <dbReference type="EMBL" id="RWS19449.1"/>
    </source>
</evidence>
<dbReference type="AlphaFoldDB" id="A0A443RWM2"/>
<evidence type="ECO:0000256" key="8">
    <source>
        <dbReference type="RuleBase" id="RU000477"/>
    </source>
</evidence>
<comment type="subcellular location">
    <subcellularLocation>
        <location evidence="1">Membrane</location>
        <topology evidence="1">Multi-pass membrane protein</topology>
    </subcellularLocation>
</comment>
<gene>
    <name evidence="10" type="ORF">B4U80_07757</name>
</gene>
<proteinExistence type="inferred from homology"/>
<dbReference type="OrthoDB" id="3222at2759"/>
<dbReference type="GO" id="GO:0016323">
    <property type="term" value="C:basolateral plasma membrane"/>
    <property type="evidence" value="ECO:0007669"/>
    <property type="project" value="TreeGrafter"/>
</dbReference>
<dbReference type="SUPFAM" id="SSF81338">
    <property type="entry name" value="Aquaporin-like"/>
    <property type="match status" value="1"/>
</dbReference>
<dbReference type="InterPro" id="IPR000425">
    <property type="entry name" value="MIP"/>
</dbReference>
<dbReference type="STRING" id="299467.A0A443RWM2"/>
<dbReference type="Gene3D" id="1.20.1080.10">
    <property type="entry name" value="Glycerol uptake facilitator protein"/>
    <property type="match status" value="1"/>
</dbReference>
<evidence type="ECO:0000256" key="6">
    <source>
        <dbReference type="ARBA" id="ARBA00023136"/>
    </source>
</evidence>
<evidence type="ECO:0000256" key="9">
    <source>
        <dbReference type="SAM" id="Phobius"/>
    </source>
</evidence>
<keyword evidence="5 9" id="KW-1133">Transmembrane helix</keyword>
<reference evidence="10 11" key="1">
    <citation type="journal article" date="2018" name="Gigascience">
        <title>Genomes of trombidid mites reveal novel predicted allergens and laterally-transferred genes associated with secondary metabolism.</title>
        <authorList>
            <person name="Dong X."/>
            <person name="Chaisiri K."/>
            <person name="Xia D."/>
            <person name="Armstrong S.D."/>
            <person name="Fang Y."/>
            <person name="Donnelly M.J."/>
            <person name="Kadowaki T."/>
            <person name="McGarry J.W."/>
            <person name="Darby A.C."/>
            <person name="Makepeace B.L."/>
        </authorList>
    </citation>
    <scope>NUCLEOTIDE SEQUENCE [LARGE SCALE GENOMIC DNA]</scope>
    <source>
        <strain evidence="10">UoL-UT</strain>
    </source>
</reference>
<dbReference type="InterPro" id="IPR023271">
    <property type="entry name" value="Aquaporin-like"/>
</dbReference>
<keyword evidence="6 9" id="KW-0472">Membrane</keyword>
<dbReference type="Proteomes" id="UP000288716">
    <property type="component" value="Unassembled WGS sequence"/>
</dbReference>
<comment type="function">
    <text evidence="7">Aquaglyceroporin that may modulate the water content and osmolytes during anhydrobiosis.</text>
</comment>
<organism evidence="10 11">
    <name type="scientific">Leptotrombidium deliense</name>
    <dbReference type="NCBI Taxonomy" id="299467"/>
    <lineage>
        <taxon>Eukaryota</taxon>
        <taxon>Metazoa</taxon>
        <taxon>Ecdysozoa</taxon>
        <taxon>Arthropoda</taxon>
        <taxon>Chelicerata</taxon>
        <taxon>Arachnida</taxon>
        <taxon>Acari</taxon>
        <taxon>Acariformes</taxon>
        <taxon>Trombidiformes</taxon>
        <taxon>Prostigmata</taxon>
        <taxon>Anystina</taxon>
        <taxon>Parasitengona</taxon>
        <taxon>Trombiculoidea</taxon>
        <taxon>Trombiculidae</taxon>
        <taxon>Leptotrombidium</taxon>
    </lineage>
</organism>